<evidence type="ECO:0000313" key="2">
    <source>
        <dbReference type="EMBL" id="MFC4347296.1"/>
    </source>
</evidence>
<evidence type="ECO:0000313" key="3">
    <source>
        <dbReference type="Proteomes" id="UP001595776"/>
    </source>
</evidence>
<reference evidence="3" key="1">
    <citation type="journal article" date="2019" name="Int. J. Syst. Evol. Microbiol.">
        <title>The Global Catalogue of Microorganisms (GCM) 10K type strain sequencing project: providing services to taxonomists for standard genome sequencing and annotation.</title>
        <authorList>
            <consortium name="The Broad Institute Genomics Platform"/>
            <consortium name="The Broad Institute Genome Sequencing Center for Infectious Disease"/>
            <person name="Wu L."/>
            <person name="Ma J."/>
        </authorList>
    </citation>
    <scope>NUCLEOTIDE SEQUENCE [LARGE SCALE GENOMIC DNA]</scope>
    <source>
        <strain evidence="3">CGMCC 1.15304</strain>
    </source>
</reference>
<sequence>MAAGTAVILVGLHLSIIMGNYFLPWTGQQDLIGTRWFWDFSFYLQAFCICLMIPFHTGRISLLEGWRKARAVWRFFVALVGVSAPLFVIITAALNNWLTVTPPLEAMILFGNTLFIVWVFIDYALPLVLRWLAGKKAPSASRYSRRAEYLILTPLVILVVITLGNLVFGGNLYLAVWPFLLYLHRSLGYFLVAITPDRETAAG</sequence>
<keyword evidence="1" id="KW-0812">Transmembrane</keyword>
<organism evidence="2 3">
    <name type="scientific">Kordiimonas lipolytica</name>
    <dbReference type="NCBI Taxonomy" id="1662421"/>
    <lineage>
        <taxon>Bacteria</taxon>
        <taxon>Pseudomonadati</taxon>
        <taxon>Pseudomonadota</taxon>
        <taxon>Alphaproteobacteria</taxon>
        <taxon>Kordiimonadales</taxon>
        <taxon>Kordiimonadaceae</taxon>
        <taxon>Kordiimonas</taxon>
    </lineage>
</organism>
<comment type="caution">
    <text evidence="2">The sequence shown here is derived from an EMBL/GenBank/DDBJ whole genome shotgun (WGS) entry which is preliminary data.</text>
</comment>
<protein>
    <submittedName>
        <fullName evidence="2">Uncharacterized protein</fullName>
    </submittedName>
</protein>
<gene>
    <name evidence="2" type="ORF">ACFO5Q_05520</name>
</gene>
<feature type="transmembrane region" description="Helical" evidence="1">
    <location>
        <begin position="174"/>
        <end position="194"/>
    </location>
</feature>
<feature type="transmembrane region" description="Helical" evidence="1">
    <location>
        <begin position="149"/>
        <end position="168"/>
    </location>
</feature>
<dbReference type="Proteomes" id="UP001595776">
    <property type="component" value="Unassembled WGS sequence"/>
</dbReference>
<keyword evidence="1" id="KW-0472">Membrane</keyword>
<keyword evidence="3" id="KW-1185">Reference proteome</keyword>
<name>A0ABV8U919_9PROT</name>
<proteinExistence type="predicted"/>
<dbReference type="RefSeq" id="WP_156432070.1">
    <property type="nucleotide sequence ID" value="NZ_JBHSCR010000003.1"/>
</dbReference>
<feature type="transmembrane region" description="Helical" evidence="1">
    <location>
        <begin position="36"/>
        <end position="55"/>
    </location>
</feature>
<feature type="transmembrane region" description="Helical" evidence="1">
    <location>
        <begin position="7"/>
        <end position="24"/>
    </location>
</feature>
<accession>A0ABV8U919</accession>
<evidence type="ECO:0000256" key="1">
    <source>
        <dbReference type="SAM" id="Phobius"/>
    </source>
</evidence>
<feature type="transmembrane region" description="Helical" evidence="1">
    <location>
        <begin position="75"/>
        <end position="94"/>
    </location>
</feature>
<feature type="transmembrane region" description="Helical" evidence="1">
    <location>
        <begin position="106"/>
        <end position="129"/>
    </location>
</feature>
<dbReference type="EMBL" id="JBHSCR010000003">
    <property type="protein sequence ID" value="MFC4347296.1"/>
    <property type="molecule type" value="Genomic_DNA"/>
</dbReference>
<keyword evidence="1" id="KW-1133">Transmembrane helix</keyword>